<feature type="transmembrane region" description="Helical" evidence="1">
    <location>
        <begin position="118"/>
        <end position="134"/>
    </location>
</feature>
<gene>
    <name evidence="2" type="ORF">ACFQ1M_09415</name>
</gene>
<keyword evidence="1" id="KW-0812">Transmembrane</keyword>
<protein>
    <submittedName>
        <fullName evidence="2">Uncharacterized protein</fullName>
    </submittedName>
</protein>
<name>A0ABW3CXA8_9FLAO</name>
<feature type="transmembrane region" description="Helical" evidence="1">
    <location>
        <begin position="90"/>
        <end position="112"/>
    </location>
</feature>
<proteinExistence type="predicted"/>
<dbReference type="EMBL" id="JBHTJH010000005">
    <property type="protein sequence ID" value="MFD0862430.1"/>
    <property type="molecule type" value="Genomic_DNA"/>
</dbReference>
<reference evidence="3" key="1">
    <citation type="journal article" date="2019" name="Int. J. Syst. Evol. Microbiol.">
        <title>The Global Catalogue of Microorganisms (GCM) 10K type strain sequencing project: providing services to taxonomists for standard genome sequencing and annotation.</title>
        <authorList>
            <consortium name="The Broad Institute Genomics Platform"/>
            <consortium name="The Broad Institute Genome Sequencing Center for Infectious Disease"/>
            <person name="Wu L."/>
            <person name="Ma J."/>
        </authorList>
    </citation>
    <scope>NUCLEOTIDE SEQUENCE [LARGE SCALE GENOMIC DNA]</scope>
    <source>
        <strain evidence="3">CCUG 62952</strain>
    </source>
</reference>
<sequence>MNTGVPNGKQFLTILTIVHLAMFGTMIGLGVIMFAIAQDPEFKFDTNKDPFFYIIPIASILGPYLGYAIFNRQLKGLELHSTLSKKLGSYQAASLIRFALIEMAIFLCVIAFLSSDNLLYLTIAAALALYFWTLKPRKTQIERRLAFTSDQRREFDASFH</sequence>
<dbReference type="Proteomes" id="UP001596978">
    <property type="component" value="Unassembled WGS sequence"/>
</dbReference>
<comment type="caution">
    <text evidence="2">The sequence shown here is derived from an EMBL/GenBank/DDBJ whole genome shotgun (WGS) entry which is preliminary data.</text>
</comment>
<feature type="transmembrane region" description="Helical" evidence="1">
    <location>
        <begin position="12"/>
        <end position="38"/>
    </location>
</feature>
<keyword evidence="3" id="KW-1185">Reference proteome</keyword>
<feature type="transmembrane region" description="Helical" evidence="1">
    <location>
        <begin position="50"/>
        <end position="70"/>
    </location>
</feature>
<evidence type="ECO:0000313" key="2">
    <source>
        <dbReference type="EMBL" id="MFD0862430.1"/>
    </source>
</evidence>
<dbReference type="RefSeq" id="WP_386407402.1">
    <property type="nucleotide sequence ID" value="NZ_JBHTJH010000005.1"/>
</dbReference>
<organism evidence="2 3">
    <name type="scientific">Sungkyunkwania multivorans</name>
    <dbReference type="NCBI Taxonomy" id="1173618"/>
    <lineage>
        <taxon>Bacteria</taxon>
        <taxon>Pseudomonadati</taxon>
        <taxon>Bacteroidota</taxon>
        <taxon>Flavobacteriia</taxon>
        <taxon>Flavobacteriales</taxon>
        <taxon>Flavobacteriaceae</taxon>
        <taxon>Sungkyunkwania</taxon>
    </lineage>
</organism>
<keyword evidence="1" id="KW-0472">Membrane</keyword>
<evidence type="ECO:0000256" key="1">
    <source>
        <dbReference type="SAM" id="Phobius"/>
    </source>
</evidence>
<keyword evidence="1" id="KW-1133">Transmembrane helix</keyword>
<accession>A0ABW3CXA8</accession>
<evidence type="ECO:0000313" key="3">
    <source>
        <dbReference type="Proteomes" id="UP001596978"/>
    </source>
</evidence>